<reference evidence="1 2" key="1">
    <citation type="journal article" date="2016" name="Sci. Rep.">
        <title>A novel ammonia-oxidizing archaeon from wastewater treatment plant: Its enrichment, physiological and genomic characteristics.</title>
        <authorList>
            <person name="Li Y."/>
            <person name="Ding K."/>
            <person name="Wen X."/>
            <person name="Zhang B."/>
            <person name="Shen B."/>
            <person name="Yang Y."/>
        </authorList>
    </citation>
    <scope>NUCLEOTIDE SEQUENCE [LARGE SCALE GENOMIC DNA]</scope>
    <source>
        <strain evidence="1 2">SAT1</strain>
    </source>
</reference>
<accession>A0A3G1B4D6</accession>
<dbReference type="GeneID" id="24875728"/>
<evidence type="ECO:0000313" key="1">
    <source>
        <dbReference type="EMBL" id="AJZ75804.2"/>
    </source>
</evidence>
<dbReference type="Proteomes" id="UP000266745">
    <property type="component" value="Chromosome"/>
</dbReference>
<evidence type="ECO:0000313" key="2">
    <source>
        <dbReference type="Proteomes" id="UP000266745"/>
    </source>
</evidence>
<keyword evidence="2" id="KW-1185">Reference proteome</keyword>
<protein>
    <recommendedName>
        <fullName evidence="3">PEFG-CTERM domain-containing protein</fullName>
    </recommendedName>
</protein>
<sequence>MQLILFLIFGVVLFPGFAFADSIQPVQYADIAEIMMKKYQINVDNTDFTIFYRFSTVGEGESSDEDHIAQITSIDVNQDRKSLVISLDNVNQEDIMSVRFSQELVFGEGKRLTLLIDGKEKGYESSSQNNKSTMIFVLPKDTTQVEIVGTRVIPEFPSGVLALIVVSSGVILAQKLRKKSSRIPAFALKAEPDRYPMG</sequence>
<evidence type="ECO:0008006" key="3">
    <source>
        <dbReference type="Google" id="ProtNLM"/>
    </source>
</evidence>
<dbReference type="RefSeq" id="WP_048188660.1">
    <property type="nucleotide sequence ID" value="NZ_CP011097.1"/>
</dbReference>
<dbReference type="OrthoDB" id="12013at2157"/>
<gene>
    <name evidence="1" type="ORF">SU86_004860</name>
</gene>
<organism evidence="1 2">
    <name type="scientific">Candidatus Nitrosotenuis cloacae</name>
    <dbReference type="NCBI Taxonomy" id="1603555"/>
    <lineage>
        <taxon>Archaea</taxon>
        <taxon>Nitrososphaerota</taxon>
        <taxon>Candidatus Nitrosotenuis</taxon>
    </lineage>
</organism>
<dbReference type="EMBL" id="CP011097">
    <property type="protein sequence ID" value="AJZ75804.2"/>
    <property type="molecule type" value="Genomic_DNA"/>
</dbReference>
<name>A0A3G1B4D6_9ARCH</name>
<dbReference type="AlphaFoldDB" id="A0A3G1B4D6"/>
<proteinExistence type="predicted"/>
<dbReference type="KEGG" id="tah:SU86_004860"/>